<dbReference type="InterPro" id="IPR015590">
    <property type="entry name" value="Aldehyde_DH_dom"/>
</dbReference>
<dbReference type="AlphaFoldDB" id="Q86F17"/>
<organism evidence="3">
    <name type="scientific">Schistosoma japonicum</name>
    <name type="common">Blood fluke</name>
    <dbReference type="NCBI Taxonomy" id="6182"/>
    <lineage>
        <taxon>Eukaryota</taxon>
        <taxon>Metazoa</taxon>
        <taxon>Spiralia</taxon>
        <taxon>Lophotrochozoa</taxon>
        <taxon>Platyhelminthes</taxon>
        <taxon>Trematoda</taxon>
        <taxon>Digenea</taxon>
        <taxon>Strigeidida</taxon>
        <taxon>Schistosomatoidea</taxon>
        <taxon>Schistosomatidae</taxon>
        <taxon>Schistosoma</taxon>
    </lineage>
</organism>
<name>Q86F17_SCHJA</name>
<dbReference type="InterPro" id="IPR016163">
    <property type="entry name" value="Ald_DH_C"/>
</dbReference>
<dbReference type="SUPFAM" id="SSF53720">
    <property type="entry name" value="ALDH-like"/>
    <property type="match status" value="1"/>
</dbReference>
<dbReference type="PANTHER" id="PTHR11699">
    <property type="entry name" value="ALDEHYDE DEHYDROGENASE-RELATED"/>
    <property type="match status" value="1"/>
</dbReference>
<dbReference type="Gene3D" id="3.40.605.10">
    <property type="entry name" value="Aldehyde Dehydrogenase, Chain A, domain 1"/>
    <property type="match status" value="1"/>
</dbReference>
<dbReference type="GO" id="GO:0016620">
    <property type="term" value="F:oxidoreductase activity, acting on the aldehyde or oxo group of donors, NAD or NADP as acceptor"/>
    <property type="evidence" value="ECO:0007669"/>
    <property type="project" value="InterPro"/>
</dbReference>
<dbReference type="EMBL" id="AY223047">
    <property type="protein sequence ID" value="AAP06070.1"/>
    <property type="molecule type" value="mRNA"/>
</dbReference>
<accession>Q86F17</accession>
<evidence type="ECO:0000313" key="3">
    <source>
        <dbReference type="EMBL" id="AAP06070.1"/>
    </source>
</evidence>
<evidence type="ECO:0000256" key="1">
    <source>
        <dbReference type="ARBA" id="ARBA00023002"/>
    </source>
</evidence>
<dbReference type="Gene3D" id="3.40.309.10">
    <property type="entry name" value="Aldehyde Dehydrogenase, Chain A, domain 2"/>
    <property type="match status" value="1"/>
</dbReference>
<dbReference type="Pfam" id="PF00171">
    <property type="entry name" value="Aldedh"/>
    <property type="match status" value="1"/>
</dbReference>
<dbReference type="PROSITE" id="PS00070">
    <property type="entry name" value="ALDEHYDE_DEHYDR_CYS"/>
    <property type="match status" value="1"/>
</dbReference>
<proteinExistence type="evidence at transcript level"/>
<protein>
    <submittedName>
        <fullName evidence="3">Clone ZZD1197 mRNA sequence</fullName>
    </submittedName>
</protein>
<keyword evidence="1" id="KW-0560">Oxidoreductase</keyword>
<dbReference type="InterPro" id="IPR016160">
    <property type="entry name" value="Ald_DH_CS_CYS"/>
</dbReference>
<feature type="domain" description="Aldehyde dehydrogenase" evidence="2">
    <location>
        <begin position="2"/>
        <end position="187"/>
    </location>
</feature>
<dbReference type="InterPro" id="IPR016162">
    <property type="entry name" value="Ald_DH_N"/>
</dbReference>
<evidence type="ECO:0000259" key="2">
    <source>
        <dbReference type="Pfam" id="PF00171"/>
    </source>
</evidence>
<sequence>MANFYTQGQVCSNAARVFVHNSIAAPFTRKLIESVEQIMIGDPFNPKVCMGALISPEHRQNVYSYIQSARLFLTGATLLIWRTVMPHFDKVVKEEIFGPVITLLEFTSEDEVIQRSNNSEFGLAGGVFTQNLATAHRIAQELQCGSVYINSYNVYPPGIPFGGYKLSGFGRENSVDTLLAYSQLKSVYVEGGSLPYPFPK</sequence>
<dbReference type="InterPro" id="IPR016161">
    <property type="entry name" value="Ald_DH/histidinol_DH"/>
</dbReference>
<reference evidence="3" key="1">
    <citation type="journal article" date="2003" name="Nat. Genet.">
        <title>Evolutionary and biomedical implications of a Schistosoma japonicum complementary DNA resource.</title>
        <authorList>
            <person name="Hu W."/>
            <person name="Yan Q."/>
            <person name="Shen D.K."/>
            <person name="Liu F."/>
            <person name="Zhu Z.D."/>
            <person name="Song H.D."/>
            <person name="Xu X.R."/>
            <person name="Wang Z.J."/>
            <person name="Rong Y.P."/>
            <person name="Zeng L.C."/>
            <person name="Wu J."/>
            <person name="Zhang X."/>
            <person name="Wang J.J."/>
            <person name="Xu X.N."/>
            <person name="Wang S.Y."/>
            <person name="Fu G."/>
            <person name="Zhang X.L."/>
            <person name="Wang Z.Q."/>
            <person name="Brindley P.J."/>
            <person name="McManus D.P."/>
            <person name="Xue C.L."/>
            <person name="Feng Z."/>
            <person name="Chen Z."/>
            <person name="Han Z.G."/>
        </authorList>
    </citation>
    <scope>NUCLEOTIDE SEQUENCE</scope>
</reference>